<dbReference type="SMART" id="SM01099">
    <property type="entry name" value="CPW_WPC"/>
    <property type="match status" value="1"/>
</dbReference>
<dbReference type="Pfam" id="PF00754">
    <property type="entry name" value="F5_F8_type_C"/>
    <property type="match status" value="1"/>
</dbReference>
<dbReference type="FunFam" id="2.60.120.290:FF:000013">
    <property type="entry name" value="Membrane frizzled-related protein"/>
    <property type="match status" value="1"/>
</dbReference>
<sequence length="693" mass="77326">MVPQLQVDCIVEKPLGLVAEVAPNVVASSVWSDAEFCQPHNSHLYSPSGWCSGVLDNNQWLQLDLWSETAVSGVITRGRGNSTPYERVTSYKLQHSVDGNTWTTYTDGYGAEKIFTDDTTLEANVGFLEAPVFARYIRILPQTWNNHISMRVDVLGLLPQETTIQICEDQPMEVSCPAEMTLSIVNASFGQQAPFPACYGPTSNTDCPATDILPTVRSMCGGEQHCSVAAYNYYTIFGDPCPGMGKYFQMTYQCVKGWSDWSLWSDCTIYCGSVGQQSRVRTCEVMGHCKGEDIQTRDCGNYACAEWEEWRPWNPCSITCGGTGMRSRGRSCVGKGSCAGQSYEREQCIGADLCGDEMMGDCRFEQENLCGYTQERGDDADMLRQYYNSYPYTQGYVVYPPAPDVMAQLTSPLVSYHSVRCLQFEYRSMNGYHQYADSYSVTVYIRFGGSTDRQYALWKTSAPIAQNMWSKATVDISVLQHFVVMFEIFGKVMLDNVKFSSGICSGNCSTRDYSFSCPVASDWSFASDEMCAPPSSYTGSCSATNLHALTALEKKNWEDMCGVRWPCADNCHVCGHTQNITEPSGCLLSPNYPYNYFQETLCSWKIIVEKGKIVSLSVTSISLEEHPDCIKDALTFYDGEGDDAPVLHRLCGSATPRTFYSTGNAVFVKFQSNFNQQYEGFVVTYSSRQPHRK</sequence>
<dbReference type="InterPro" id="IPR000998">
    <property type="entry name" value="MAM_dom"/>
</dbReference>
<dbReference type="Proteomes" id="UP000515135">
    <property type="component" value="Unplaced"/>
</dbReference>
<dbReference type="RefSeq" id="XP_019637715.1">
    <property type="nucleotide sequence ID" value="XM_019782156.1"/>
</dbReference>
<dbReference type="Gene3D" id="2.20.100.10">
    <property type="entry name" value="Thrombospondin type-1 (TSP1) repeat"/>
    <property type="match status" value="2"/>
</dbReference>
<dbReference type="SMART" id="SM00137">
    <property type="entry name" value="MAM"/>
    <property type="match status" value="1"/>
</dbReference>
<dbReference type="Pfam" id="PF02140">
    <property type="entry name" value="SUEL_Lectin"/>
    <property type="match status" value="1"/>
</dbReference>
<dbReference type="PROSITE" id="PS50060">
    <property type="entry name" value="MAM_2"/>
    <property type="match status" value="1"/>
</dbReference>
<keyword evidence="7" id="KW-0358">Heparin-binding</keyword>
<dbReference type="CDD" id="cd00057">
    <property type="entry name" value="FA58C"/>
    <property type="match status" value="1"/>
</dbReference>
<dbReference type="AlphaFoldDB" id="A0A6P4Z8H8"/>
<comment type="subcellular location">
    <subcellularLocation>
        <location evidence="1">Endomembrane system</location>
        <topology evidence="1">Peripheral membrane protein</topology>
    </subcellularLocation>
    <subcellularLocation>
        <location evidence="2">Membrane</location>
        <topology evidence="2">Single-pass type I membrane protein</topology>
    </subcellularLocation>
    <subcellularLocation>
        <location evidence="3">Secreted</location>
    </subcellularLocation>
</comment>
<evidence type="ECO:0000259" key="19">
    <source>
        <dbReference type="PROSITE" id="PS50228"/>
    </source>
</evidence>
<evidence type="ECO:0000259" key="16">
    <source>
        <dbReference type="PROSITE" id="PS01180"/>
    </source>
</evidence>
<dbReference type="Gene3D" id="2.60.120.200">
    <property type="match status" value="1"/>
</dbReference>
<keyword evidence="9" id="KW-0221">Differentiation</keyword>
<feature type="domain" description="F5/8 type C" evidence="17">
    <location>
        <begin position="9"/>
        <end position="157"/>
    </location>
</feature>
<evidence type="ECO:0000256" key="13">
    <source>
        <dbReference type="ARBA" id="ARBA00023136"/>
    </source>
</evidence>
<dbReference type="Pfam" id="PF00629">
    <property type="entry name" value="MAM"/>
    <property type="match status" value="1"/>
</dbReference>
<dbReference type="SMART" id="SM00209">
    <property type="entry name" value="TSP1"/>
    <property type="match status" value="2"/>
</dbReference>
<dbReference type="KEGG" id="bbel:109480019"/>
<dbReference type="Pfam" id="PF00090">
    <property type="entry name" value="TSP_1"/>
    <property type="match status" value="2"/>
</dbReference>
<evidence type="ECO:0000256" key="10">
    <source>
        <dbReference type="ARBA" id="ARBA00022889"/>
    </source>
</evidence>
<dbReference type="PROSITE" id="PS50022">
    <property type="entry name" value="FA58C_3"/>
    <property type="match status" value="1"/>
</dbReference>
<keyword evidence="20" id="KW-1185">Reference proteome</keyword>
<keyword evidence="8" id="KW-0812">Transmembrane</keyword>
<evidence type="ECO:0000256" key="9">
    <source>
        <dbReference type="ARBA" id="ARBA00022782"/>
    </source>
</evidence>
<dbReference type="OrthoDB" id="6071166at2759"/>
<evidence type="ECO:0000256" key="15">
    <source>
        <dbReference type="PROSITE-ProRule" id="PRU00059"/>
    </source>
</evidence>
<evidence type="ECO:0000256" key="12">
    <source>
        <dbReference type="ARBA" id="ARBA00022989"/>
    </source>
</evidence>
<dbReference type="SMART" id="SM00231">
    <property type="entry name" value="FA58C"/>
    <property type="match status" value="1"/>
</dbReference>
<dbReference type="Gene3D" id="2.60.120.260">
    <property type="entry name" value="Galactose-binding domain-like"/>
    <property type="match status" value="1"/>
</dbReference>
<accession>A0A6P4Z8H8</accession>
<name>A0A6P4Z8H8_BRABE</name>
<keyword evidence="11" id="KW-0524">Neurogenesis</keyword>
<organism evidence="20 21">
    <name type="scientific">Branchiostoma belcheri</name>
    <name type="common">Amphioxus</name>
    <dbReference type="NCBI Taxonomy" id="7741"/>
    <lineage>
        <taxon>Eukaryota</taxon>
        <taxon>Metazoa</taxon>
        <taxon>Chordata</taxon>
        <taxon>Cephalochordata</taxon>
        <taxon>Leptocardii</taxon>
        <taxon>Amphioxiformes</taxon>
        <taxon>Branchiostomatidae</taxon>
        <taxon>Branchiostoma</taxon>
    </lineage>
</organism>
<dbReference type="InterPro" id="IPR036383">
    <property type="entry name" value="TSP1_rpt_sf"/>
</dbReference>
<dbReference type="GO" id="GO:0007399">
    <property type="term" value="P:nervous system development"/>
    <property type="evidence" value="ECO:0007669"/>
    <property type="project" value="UniProtKB-KW"/>
</dbReference>
<dbReference type="InterPro" id="IPR013320">
    <property type="entry name" value="ConA-like_dom_sf"/>
</dbReference>
<dbReference type="PANTHER" id="PTHR46806">
    <property type="entry name" value="F5/8 TYPE C DOMAIN-CONTAINING PROTEIN"/>
    <property type="match status" value="1"/>
</dbReference>
<dbReference type="Gene3D" id="2.60.120.290">
    <property type="entry name" value="Spermadhesin, CUB domain"/>
    <property type="match status" value="1"/>
</dbReference>
<dbReference type="InterPro" id="IPR043159">
    <property type="entry name" value="Lectin_gal-bd_sf"/>
</dbReference>
<feature type="domain" description="MAM" evidence="18">
    <location>
        <begin position="360"/>
        <end position="506"/>
    </location>
</feature>
<dbReference type="SMART" id="SM00042">
    <property type="entry name" value="CUB"/>
    <property type="match status" value="1"/>
</dbReference>
<dbReference type="SUPFAM" id="SSF49899">
    <property type="entry name" value="Concanavalin A-like lectins/glucanases"/>
    <property type="match status" value="1"/>
</dbReference>
<evidence type="ECO:0000313" key="20">
    <source>
        <dbReference type="Proteomes" id="UP000515135"/>
    </source>
</evidence>
<dbReference type="Pfam" id="PF00431">
    <property type="entry name" value="CUB"/>
    <property type="match status" value="1"/>
</dbReference>
<dbReference type="PROSITE" id="PS50228">
    <property type="entry name" value="SUEL_LECTIN"/>
    <property type="match status" value="1"/>
</dbReference>
<evidence type="ECO:0000256" key="14">
    <source>
        <dbReference type="ARBA" id="ARBA00023157"/>
    </source>
</evidence>
<dbReference type="SUPFAM" id="SSF49785">
    <property type="entry name" value="Galactose-binding domain-like"/>
    <property type="match status" value="1"/>
</dbReference>
<dbReference type="GO" id="GO:0038023">
    <property type="term" value="F:signaling receptor activity"/>
    <property type="evidence" value="ECO:0007669"/>
    <property type="project" value="TreeGrafter"/>
</dbReference>
<dbReference type="Gene3D" id="2.60.120.740">
    <property type="match status" value="1"/>
</dbReference>
<dbReference type="NCBIfam" id="TIGR01492">
    <property type="entry name" value="CPW_WPC"/>
    <property type="match status" value="1"/>
</dbReference>
<dbReference type="InterPro" id="IPR000884">
    <property type="entry name" value="TSP1_rpt"/>
</dbReference>
<dbReference type="CDD" id="cd00041">
    <property type="entry name" value="CUB"/>
    <property type="match status" value="1"/>
</dbReference>
<evidence type="ECO:0000256" key="4">
    <source>
        <dbReference type="ARBA" id="ARBA00006078"/>
    </source>
</evidence>
<evidence type="ECO:0000256" key="3">
    <source>
        <dbReference type="ARBA" id="ARBA00004613"/>
    </source>
</evidence>
<dbReference type="SUPFAM" id="SSF82895">
    <property type="entry name" value="TSP-1 type 1 repeat"/>
    <property type="match status" value="2"/>
</dbReference>
<keyword evidence="14" id="KW-1015">Disulfide bond</keyword>
<evidence type="ECO:0000259" key="18">
    <source>
        <dbReference type="PROSITE" id="PS50060"/>
    </source>
</evidence>
<evidence type="ECO:0000256" key="7">
    <source>
        <dbReference type="ARBA" id="ARBA00022674"/>
    </source>
</evidence>
<keyword evidence="10" id="KW-0130">Cell adhesion</keyword>
<feature type="domain" description="SUEL-type lectin" evidence="19">
    <location>
        <begin position="166"/>
        <end position="255"/>
    </location>
</feature>
<dbReference type="GO" id="GO:0008201">
    <property type="term" value="F:heparin binding"/>
    <property type="evidence" value="ECO:0007669"/>
    <property type="project" value="UniProtKB-KW"/>
</dbReference>
<dbReference type="GO" id="GO:0030154">
    <property type="term" value="P:cell differentiation"/>
    <property type="evidence" value="ECO:0007669"/>
    <property type="project" value="UniProtKB-KW"/>
</dbReference>
<evidence type="ECO:0000313" key="21">
    <source>
        <dbReference type="RefSeq" id="XP_019637715.1"/>
    </source>
</evidence>
<reference evidence="21" key="1">
    <citation type="submission" date="2025-08" db="UniProtKB">
        <authorList>
            <consortium name="RefSeq"/>
        </authorList>
    </citation>
    <scope>IDENTIFICATION</scope>
    <source>
        <tissue evidence="21">Gonad</tissue>
    </source>
</reference>
<evidence type="ECO:0000256" key="11">
    <source>
        <dbReference type="ARBA" id="ARBA00022902"/>
    </source>
</evidence>
<keyword evidence="12" id="KW-1133">Transmembrane helix</keyword>
<dbReference type="InterPro" id="IPR000922">
    <property type="entry name" value="Lectin_gal-bd_dom"/>
</dbReference>
<evidence type="ECO:0000256" key="5">
    <source>
        <dbReference type="ARBA" id="ARBA00022473"/>
    </source>
</evidence>
<dbReference type="GO" id="GO:0005886">
    <property type="term" value="C:plasma membrane"/>
    <property type="evidence" value="ECO:0007669"/>
    <property type="project" value="TreeGrafter"/>
</dbReference>
<dbReference type="PANTHER" id="PTHR46806:SF5">
    <property type="entry name" value="F5_8 TYPE C DOMAIN-CONTAINING PROTEIN"/>
    <property type="match status" value="1"/>
</dbReference>
<dbReference type="InterPro" id="IPR006387">
    <property type="entry name" value="CPW_WPC_dom"/>
</dbReference>
<dbReference type="GO" id="GO:0005576">
    <property type="term" value="C:extracellular region"/>
    <property type="evidence" value="ECO:0007669"/>
    <property type="project" value="UniProtKB-SubCell"/>
</dbReference>
<dbReference type="InterPro" id="IPR000421">
    <property type="entry name" value="FA58C"/>
</dbReference>
<evidence type="ECO:0000256" key="6">
    <source>
        <dbReference type="ARBA" id="ARBA00022525"/>
    </source>
</evidence>
<evidence type="ECO:0000259" key="17">
    <source>
        <dbReference type="PROSITE" id="PS50022"/>
    </source>
</evidence>
<comment type="caution">
    <text evidence="15">Lacks conserved residue(s) required for the propagation of feature annotation.</text>
</comment>
<dbReference type="PROSITE" id="PS01180">
    <property type="entry name" value="CUB"/>
    <property type="match status" value="1"/>
</dbReference>
<feature type="domain" description="CUB" evidence="16">
    <location>
        <begin position="574"/>
        <end position="688"/>
    </location>
</feature>
<evidence type="ECO:0000256" key="1">
    <source>
        <dbReference type="ARBA" id="ARBA00004184"/>
    </source>
</evidence>
<keyword evidence="5" id="KW-0217">Developmental protein</keyword>
<dbReference type="InterPro" id="IPR035914">
    <property type="entry name" value="Sperma_CUB_dom_sf"/>
</dbReference>
<dbReference type="InterPro" id="IPR008979">
    <property type="entry name" value="Galactose-bd-like_sf"/>
</dbReference>
<keyword evidence="13" id="KW-0472">Membrane</keyword>
<dbReference type="SUPFAM" id="SSF49854">
    <property type="entry name" value="Spermadhesin, CUB domain"/>
    <property type="match status" value="1"/>
</dbReference>
<dbReference type="PROSITE" id="PS50092">
    <property type="entry name" value="TSP1"/>
    <property type="match status" value="2"/>
</dbReference>
<protein>
    <submittedName>
        <fullName evidence="21">Uncharacterized protein LOC109480019</fullName>
    </submittedName>
</protein>
<keyword evidence="6" id="KW-0964">Secreted</keyword>
<dbReference type="InterPro" id="IPR050633">
    <property type="entry name" value="Neuropilin_MCO_CoagFactor"/>
</dbReference>
<dbReference type="InterPro" id="IPR000859">
    <property type="entry name" value="CUB_dom"/>
</dbReference>
<evidence type="ECO:0000256" key="8">
    <source>
        <dbReference type="ARBA" id="ARBA00022692"/>
    </source>
</evidence>
<dbReference type="GO" id="GO:0030246">
    <property type="term" value="F:carbohydrate binding"/>
    <property type="evidence" value="ECO:0007669"/>
    <property type="project" value="InterPro"/>
</dbReference>
<dbReference type="GeneID" id="109480019"/>
<gene>
    <name evidence="21" type="primary">LOC109480019</name>
</gene>
<dbReference type="GO" id="GO:0007155">
    <property type="term" value="P:cell adhesion"/>
    <property type="evidence" value="ECO:0007669"/>
    <property type="project" value="UniProtKB-KW"/>
</dbReference>
<comment type="similarity">
    <text evidence="4">Belongs to the neuropilin family.</text>
</comment>
<proteinExistence type="inferred from homology"/>
<evidence type="ECO:0000256" key="2">
    <source>
        <dbReference type="ARBA" id="ARBA00004479"/>
    </source>
</evidence>
<dbReference type="Pfam" id="PF09717">
    <property type="entry name" value="CPW_WPC"/>
    <property type="match status" value="1"/>
</dbReference>
<dbReference type="GO" id="GO:0012505">
    <property type="term" value="C:endomembrane system"/>
    <property type="evidence" value="ECO:0007669"/>
    <property type="project" value="UniProtKB-SubCell"/>
</dbReference>